<evidence type="ECO:0000256" key="4">
    <source>
        <dbReference type="ARBA" id="ARBA00023212"/>
    </source>
</evidence>
<dbReference type="InterPro" id="IPR024395">
    <property type="entry name" value="CLASP_N_dom"/>
</dbReference>
<dbReference type="Proteomes" id="UP000001070">
    <property type="component" value="Unassembled WGS sequence"/>
</dbReference>
<evidence type="ECO:0000256" key="5">
    <source>
        <dbReference type="PROSITE-ProRule" id="PRU00103"/>
    </source>
</evidence>
<dbReference type="InterPro" id="IPR011989">
    <property type="entry name" value="ARM-like"/>
</dbReference>
<feature type="region of interest" description="Disordered" evidence="6">
    <location>
        <begin position="1493"/>
        <end position="1512"/>
    </location>
</feature>
<dbReference type="GO" id="GO:0000022">
    <property type="term" value="P:mitotic spindle elongation"/>
    <property type="evidence" value="ECO:0007669"/>
    <property type="project" value="EnsemblMetazoa"/>
</dbReference>
<dbReference type="eggNOG" id="KOG2956">
    <property type="taxonomic scope" value="Eukaryota"/>
</dbReference>
<evidence type="ECO:0000256" key="1">
    <source>
        <dbReference type="ARBA" id="ARBA00004245"/>
    </source>
</evidence>
<reference evidence="8 9" key="1">
    <citation type="journal article" date="2007" name="Nature">
        <title>Evolution of genes and genomes on the Drosophila phylogeny.</title>
        <authorList>
            <consortium name="Drosophila 12 Genomes Consortium"/>
            <person name="Clark A.G."/>
            <person name="Eisen M.B."/>
            <person name="Smith D.R."/>
            <person name="Bergman C.M."/>
            <person name="Oliver B."/>
            <person name="Markow T.A."/>
            <person name="Kaufman T.C."/>
            <person name="Kellis M."/>
            <person name="Gelbart W."/>
            <person name="Iyer V.N."/>
            <person name="Pollard D.A."/>
            <person name="Sackton T.B."/>
            <person name="Larracuente A.M."/>
            <person name="Singh N.D."/>
            <person name="Abad J.P."/>
            <person name="Abt D.N."/>
            <person name="Adryan B."/>
            <person name="Aguade M."/>
            <person name="Akashi H."/>
            <person name="Anderson W.W."/>
            <person name="Aquadro C.F."/>
            <person name="Ardell D.H."/>
            <person name="Arguello R."/>
            <person name="Artieri C.G."/>
            <person name="Barbash D.A."/>
            <person name="Barker D."/>
            <person name="Barsanti P."/>
            <person name="Batterham P."/>
            <person name="Batzoglou S."/>
            <person name="Begun D."/>
            <person name="Bhutkar A."/>
            <person name="Blanco E."/>
            <person name="Bosak S.A."/>
            <person name="Bradley R.K."/>
            <person name="Brand A.D."/>
            <person name="Brent M.R."/>
            <person name="Brooks A.N."/>
            <person name="Brown R.H."/>
            <person name="Butlin R.K."/>
            <person name="Caggese C."/>
            <person name="Calvi B.R."/>
            <person name="Bernardo de Carvalho A."/>
            <person name="Caspi A."/>
            <person name="Castrezana S."/>
            <person name="Celniker S.E."/>
            <person name="Chang J.L."/>
            <person name="Chapple C."/>
            <person name="Chatterji S."/>
            <person name="Chinwalla A."/>
            <person name="Civetta A."/>
            <person name="Clifton S.W."/>
            <person name="Comeron J.M."/>
            <person name="Costello J.C."/>
            <person name="Coyne J.A."/>
            <person name="Daub J."/>
            <person name="David R.G."/>
            <person name="Delcher A.L."/>
            <person name="Delehaunty K."/>
            <person name="Do C.B."/>
            <person name="Ebling H."/>
            <person name="Edwards K."/>
            <person name="Eickbush T."/>
            <person name="Evans J.D."/>
            <person name="Filipski A."/>
            <person name="Findeiss S."/>
            <person name="Freyhult E."/>
            <person name="Fulton L."/>
            <person name="Fulton R."/>
            <person name="Garcia A.C."/>
            <person name="Gardiner A."/>
            <person name="Garfield D.A."/>
            <person name="Garvin B.E."/>
            <person name="Gibson G."/>
            <person name="Gilbert D."/>
            <person name="Gnerre S."/>
            <person name="Godfrey J."/>
            <person name="Good R."/>
            <person name="Gotea V."/>
            <person name="Gravely B."/>
            <person name="Greenberg A.J."/>
            <person name="Griffiths-Jones S."/>
            <person name="Gross S."/>
            <person name="Guigo R."/>
            <person name="Gustafson E.A."/>
            <person name="Haerty W."/>
            <person name="Hahn M.W."/>
            <person name="Halligan D.L."/>
            <person name="Halpern A.L."/>
            <person name="Halter G.M."/>
            <person name="Han M.V."/>
            <person name="Heger A."/>
            <person name="Hillier L."/>
            <person name="Hinrichs A.S."/>
            <person name="Holmes I."/>
            <person name="Hoskins R.A."/>
            <person name="Hubisz M.J."/>
            <person name="Hultmark D."/>
            <person name="Huntley M.A."/>
            <person name="Jaffe D.B."/>
            <person name="Jagadeeshan S."/>
            <person name="Jeck W.R."/>
            <person name="Johnson J."/>
            <person name="Jones C.D."/>
            <person name="Jordan W.C."/>
            <person name="Karpen G.H."/>
            <person name="Kataoka E."/>
            <person name="Keightley P.D."/>
            <person name="Kheradpour P."/>
            <person name="Kirkness E.F."/>
            <person name="Koerich L.B."/>
            <person name="Kristiansen K."/>
            <person name="Kudrna D."/>
            <person name="Kulathinal R.J."/>
            <person name="Kumar S."/>
            <person name="Kwok R."/>
            <person name="Lander E."/>
            <person name="Langley C.H."/>
            <person name="Lapoint R."/>
            <person name="Lazzaro B.P."/>
            <person name="Lee S.J."/>
            <person name="Levesque L."/>
            <person name="Li R."/>
            <person name="Lin C.F."/>
            <person name="Lin M.F."/>
            <person name="Lindblad-Toh K."/>
            <person name="Llopart A."/>
            <person name="Long M."/>
            <person name="Low L."/>
            <person name="Lozovsky E."/>
            <person name="Lu J."/>
            <person name="Luo M."/>
            <person name="Machado C.A."/>
            <person name="Makalowski W."/>
            <person name="Marzo M."/>
            <person name="Matsuda M."/>
            <person name="Matzkin L."/>
            <person name="McAllister B."/>
            <person name="McBride C.S."/>
            <person name="McKernan B."/>
            <person name="McKernan K."/>
            <person name="Mendez-Lago M."/>
            <person name="Minx P."/>
            <person name="Mollenhauer M.U."/>
            <person name="Montooth K."/>
            <person name="Mount S.M."/>
            <person name="Mu X."/>
            <person name="Myers E."/>
            <person name="Negre B."/>
            <person name="Newfeld S."/>
            <person name="Nielsen R."/>
            <person name="Noor M.A."/>
            <person name="O'Grady P."/>
            <person name="Pachter L."/>
            <person name="Papaceit M."/>
            <person name="Parisi M.J."/>
            <person name="Parisi M."/>
            <person name="Parts L."/>
            <person name="Pedersen J.S."/>
            <person name="Pesole G."/>
            <person name="Phillippy A.M."/>
            <person name="Ponting C.P."/>
            <person name="Pop M."/>
            <person name="Porcelli D."/>
            <person name="Powell J.R."/>
            <person name="Prohaska S."/>
            <person name="Pruitt K."/>
            <person name="Puig M."/>
            <person name="Quesneville H."/>
            <person name="Ram K.R."/>
            <person name="Rand D."/>
            <person name="Rasmussen M.D."/>
            <person name="Reed L.K."/>
            <person name="Reenan R."/>
            <person name="Reily A."/>
            <person name="Remington K.A."/>
            <person name="Rieger T.T."/>
            <person name="Ritchie M.G."/>
            <person name="Robin C."/>
            <person name="Rogers Y.H."/>
            <person name="Rohde C."/>
            <person name="Rozas J."/>
            <person name="Rubenfield M.J."/>
            <person name="Ruiz A."/>
            <person name="Russo S."/>
            <person name="Salzberg S.L."/>
            <person name="Sanchez-Gracia A."/>
            <person name="Saranga D.J."/>
            <person name="Sato H."/>
            <person name="Schaeffer S.W."/>
            <person name="Schatz M.C."/>
            <person name="Schlenke T."/>
            <person name="Schwartz R."/>
            <person name="Segarra C."/>
            <person name="Singh R.S."/>
            <person name="Sirot L."/>
            <person name="Sirota M."/>
            <person name="Sisneros N.B."/>
            <person name="Smith C.D."/>
            <person name="Smith T.F."/>
            <person name="Spieth J."/>
            <person name="Stage D.E."/>
            <person name="Stark A."/>
            <person name="Stephan W."/>
            <person name="Strausberg R.L."/>
            <person name="Strempel S."/>
            <person name="Sturgill D."/>
            <person name="Sutton G."/>
            <person name="Sutton G.G."/>
            <person name="Tao W."/>
            <person name="Teichmann S."/>
            <person name="Tobari Y.N."/>
            <person name="Tomimura Y."/>
            <person name="Tsolas J.M."/>
            <person name="Valente V.L."/>
            <person name="Venter E."/>
            <person name="Venter J.C."/>
            <person name="Vicario S."/>
            <person name="Vieira F.G."/>
            <person name="Vilella A.J."/>
            <person name="Villasante A."/>
            <person name="Walenz B."/>
            <person name="Wang J."/>
            <person name="Wasserman M."/>
            <person name="Watts T."/>
            <person name="Wilson D."/>
            <person name="Wilson R.K."/>
            <person name="Wing R.A."/>
            <person name="Wolfner M.F."/>
            <person name="Wong A."/>
            <person name="Wong G.K."/>
            <person name="Wu C.I."/>
            <person name="Wu G."/>
            <person name="Yamamoto D."/>
            <person name="Yang H.P."/>
            <person name="Yang S.P."/>
            <person name="Yorke J.A."/>
            <person name="Yoshida K."/>
            <person name="Zdobnov E."/>
            <person name="Zhang P."/>
            <person name="Zhang Y."/>
            <person name="Zimin A.V."/>
            <person name="Baldwin J."/>
            <person name="Abdouelleil A."/>
            <person name="Abdulkadir J."/>
            <person name="Abebe A."/>
            <person name="Abera B."/>
            <person name="Abreu J."/>
            <person name="Acer S.C."/>
            <person name="Aftuck L."/>
            <person name="Alexander A."/>
            <person name="An P."/>
            <person name="Anderson E."/>
            <person name="Anderson S."/>
            <person name="Arachi H."/>
            <person name="Azer M."/>
            <person name="Bachantsang P."/>
            <person name="Barry A."/>
            <person name="Bayul T."/>
            <person name="Berlin A."/>
            <person name="Bessette D."/>
            <person name="Bloom T."/>
            <person name="Blye J."/>
            <person name="Boguslavskiy L."/>
            <person name="Bonnet C."/>
            <person name="Boukhgalter B."/>
            <person name="Bourzgui I."/>
            <person name="Brown A."/>
            <person name="Cahill P."/>
            <person name="Channer S."/>
            <person name="Cheshatsang Y."/>
            <person name="Chuda L."/>
            <person name="Citroen M."/>
            <person name="Collymore A."/>
            <person name="Cooke P."/>
            <person name="Costello M."/>
            <person name="D'Aco K."/>
            <person name="Daza R."/>
            <person name="De Haan G."/>
            <person name="DeGray S."/>
            <person name="DeMaso C."/>
            <person name="Dhargay N."/>
            <person name="Dooley K."/>
            <person name="Dooley E."/>
            <person name="Doricent M."/>
            <person name="Dorje P."/>
            <person name="Dorjee K."/>
            <person name="Dupes A."/>
            <person name="Elong R."/>
            <person name="Falk J."/>
            <person name="Farina A."/>
            <person name="Faro S."/>
            <person name="Ferguson D."/>
            <person name="Fisher S."/>
            <person name="Foley C.D."/>
            <person name="Franke A."/>
            <person name="Friedrich D."/>
            <person name="Gadbois L."/>
            <person name="Gearin G."/>
            <person name="Gearin C.R."/>
            <person name="Giannoukos G."/>
            <person name="Goode T."/>
            <person name="Graham J."/>
            <person name="Grandbois E."/>
            <person name="Grewal S."/>
            <person name="Gyaltsen K."/>
            <person name="Hafez N."/>
            <person name="Hagos B."/>
            <person name="Hall J."/>
            <person name="Henson C."/>
            <person name="Hollinger A."/>
            <person name="Honan T."/>
            <person name="Huard M.D."/>
            <person name="Hughes L."/>
            <person name="Hurhula B."/>
            <person name="Husby M.E."/>
            <person name="Kamat A."/>
            <person name="Kanga B."/>
            <person name="Kashin S."/>
            <person name="Khazanovich D."/>
            <person name="Kisner P."/>
            <person name="Lance K."/>
            <person name="Lara M."/>
            <person name="Lee W."/>
            <person name="Lennon N."/>
            <person name="Letendre F."/>
            <person name="LeVine R."/>
            <person name="Lipovsky A."/>
            <person name="Liu X."/>
            <person name="Liu J."/>
            <person name="Liu S."/>
            <person name="Lokyitsang T."/>
            <person name="Lokyitsang Y."/>
            <person name="Lubonja R."/>
            <person name="Lui A."/>
            <person name="MacDonald P."/>
            <person name="Magnisalis V."/>
            <person name="Maru K."/>
            <person name="Matthews C."/>
            <person name="McCusker W."/>
            <person name="McDonough S."/>
            <person name="Mehta T."/>
            <person name="Meldrim J."/>
            <person name="Meneus L."/>
            <person name="Mihai O."/>
            <person name="Mihalev A."/>
            <person name="Mihova T."/>
            <person name="Mittelman R."/>
            <person name="Mlenga V."/>
            <person name="Montmayeur A."/>
            <person name="Mulrain L."/>
            <person name="Navidi A."/>
            <person name="Naylor J."/>
            <person name="Negash T."/>
            <person name="Nguyen T."/>
            <person name="Nguyen N."/>
            <person name="Nicol R."/>
            <person name="Norbu C."/>
            <person name="Norbu N."/>
            <person name="Novod N."/>
            <person name="O'Neill B."/>
            <person name="Osman S."/>
            <person name="Markiewicz E."/>
            <person name="Oyono O.L."/>
            <person name="Patti C."/>
            <person name="Phunkhang P."/>
            <person name="Pierre F."/>
            <person name="Priest M."/>
            <person name="Raghuraman S."/>
            <person name="Rege F."/>
            <person name="Reyes R."/>
            <person name="Rise C."/>
            <person name="Rogov P."/>
            <person name="Ross K."/>
            <person name="Ryan E."/>
            <person name="Settipalli S."/>
            <person name="Shea T."/>
            <person name="Sherpa N."/>
            <person name="Shi L."/>
            <person name="Shih D."/>
            <person name="Sparrow T."/>
            <person name="Spaulding J."/>
            <person name="Stalker J."/>
            <person name="Stange-Thomann N."/>
            <person name="Stavropoulos S."/>
            <person name="Stone C."/>
            <person name="Strader C."/>
            <person name="Tesfaye S."/>
            <person name="Thomson T."/>
            <person name="Thoulutsang Y."/>
            <person name="Thoulutsang D."/>
            <person name="Topham K."/>
            <person name="Topping I."/>
            <person name="Tsamla T."/>
            <person name="Vassiliev H."/>
            <person name="Vo A."/>
            <person name="Wangchuk T."/>
            <person name="Wangdi T."/>
            <person name="Weiand M."/>
            <person name="Wilkinson J."/>
            <person name="Wilson A."/>
            <person name="Yadav S."/>
            <person name="Young G."/>
            <person name="Yu Q."/>
            <person name="Zembek L."/>
            <person name="Zhong D."/>
            <person name="Zimmer A."/>
            <person name="Zwirko Z."/>
            <person name="Jaffe D.B."/>
            <person name="Alvarez P."/>
            <person name="Brockman W."/>
            <person name="Butler J."/>
            <person name="Chin C."/>
            <person name="Gnerre S."/>
            <person name="Grabherr M."/>
            <person name="Kleber M."/>
            <person name="Mauceli E."/>
            <person name="MacCallum I."/>
        </authorList>
    </citation>
    <scope>NUCLEOTIDE SEQUENCE [LARGE SCALE GENOMIC DNA]</scope>
    <source>
        <strain evidence="9">Tucson 15287-2541.00</strain>
    </source>
</reference>
<keyword evidence="9" id="KW-1185">Reference proteome</keyword>
<feature type="region of interest" description="Disordered" evidence="6">
    <location>
        <begin position="614"/>
        <end position="760"/>
    </location>
</feature>
<dbReference type="GO" id="GO:0070938">
    <property type="term" value="C:contractile ring"/>
    <property type="evidence" value="ECO:0007669"/>
    <property type="project" value="EnsemblMetazoa"/>
</dbReference>
<dbReference type="GO" id="GO:0008017">
    <property type="term" value="F:microtubule binding"/>
    <property type="evidence" value="ECO:0007669"/>
    <property type="project" value="EnsemblMetazoa"/>
</dbReference>
<evidence type="ECO:0000256" key="3">
    <source>
        <dbReference type="ARBA" id="ARBA00022737"/>
    </source>
</evidence>
<evidence type="ECO:0000313" key="9">
    <source>
        <dbReference type="Proteomes" id="UP000001070"/>
    </source>
</evidence>
<feature type="compositionally biased region" description="Polar residues" evidence="6">
    <location>
        <begin position="1127"/>
        <end position="1142"/>
    </location>
</feature>
<proteinExistence type="predicted"/>
<dbReference type="GO" id="GO:0005875">
    <property type="term" value="C:microtubule associated complex"/>
    <property type="evidence" value="ECO:0007669"/>
    <property type="project" value="EnsemblMetazoa"/>
</dbReference>
<keyword evidence="2" id="KW-0963">Cytoplasm</keyword>
<dbReference type="Pfam" id="PF21041">
    <property type="entry name" value="XMAP215_CLASP_TOG"/>
    <property type="match status" value="1"/>
</dbReference>
<dbReference type="GO" id="GO:0051315">
    <property type="term" value="P:attachment of mitotic spindle microtubules to kinetochore"/>
    <property type="evidence" value="ECO:0007669"/>
    <property type="project" value="EnsemblMetazoa"/>
</dbReference>
<feature type="repeat" description="HEAT" evidence="5">
    <location>
        <begin position="1435"/>
        <end position="1473"/>
    </location>
</feature>
<dbReference type="GO" id="GO:0070732">
    <property type="term" value="C:spindle envelope"/>
    <property type="evidence" value="ECO:0007669"/>
    <property type="project" value="EnsemblMetazoa"/>
</dbReference>
<dbReference type="GO" id="GO:0035371">
    <property type="term" value="C:microtubule plus-end"/>
    <property type="evidence" value="ECO:0007669"/>
    <property type="project" value="EnsemblMetazoa"/>
</dbReference>
<keyword evidence="3" id="KW-0677">Repeat</keyword>
<name>B4J144_DROGR</name>
<feature type="domain" description="TOG" evidence="7">
    <location>
        <begin position="858"/>
        <end position="1103"/>
    </location>
</feature>
<feature type="region of interest" description="Disordered" evidence="6">
    <location>
        <begin position="541"/>
        <end position="583"/>
    </location>
</feature>
<organism evidence="9">
    <name type="scientific">Drosophila grimshawi</name>
    <name type="common">Hawaiian fruit fly</name>
    <name type="synonym">Idiomyia grimshawi</name>
    <dbReference type="NCBI Taxonomy" id="7222"/>
    <lineage>
        <taxon>Eukaryota</taxon>
        <taxon>Metazoa</taxon>
        <taxon>Ecdysozoa</taxon>
        <taxon>Arthropoda</taxon>
        <taxon>Hexapoda</taxon>
        <taxon>Insecta</taxon>
        <taxon>Pterygota</taxon>
        <taxon>Neoptera</taxon>
        <taxon>Endopterygota</taxon>
        <taxon>Diptera</taxon>
        <taxon>Brachycera</taxon>
        <taxon>Muscomorpha</taxon>
        <taxon>Ephydroidea</taxon>
        <taxon>Drosophilidae</taxon>
        <taxon>Drosophila</taxon>
        <taxon>Hawaiian Drosophila</taxon>
    </lineage>
</organism>
<dbReference type="EMBL" id="CH916366">
    <property type="protein sequence ID" value="EDV96899.1"/>
    <property type="molecule type" value="Genomic_DNA"/>
</dbReference>
<evidence type="ECO:0000256" key="6">
    <source>
        <dbReference type="SAM" id="MobiDB-lite"/>
    </source>
</evidence>
<dbReference type="Pfam" id="PF12348">
    <property type="entry name" value="CLASP_N"/>
    <property type="match status" value="1"/>
</dbReference>
<sequence>MAYRKPSDLDGFIQQMPKADMRVKVQLAEDLVTFLSDDTNSIVCTDMGFLIDNLMPWLTGSHFKIAQKSLEAFSELIKRLGSDFNAYTATVLPHVIDRLGDSRDTVREKAQLLLRDLMEHKVQTAQTLVDKLATSCFKHKNAKVREEFLQTITNALHEYGTQQLSVRVYINPVCSLLGDPTVNVREAAIQTLVEIYKHVGDRLRPDLRKIDDLPASKLALLEQKFDQVKQEGLLLPSALKNGNSLDEADNIGQRERPTKIVKRQLHSASSSSSSSSMLMMRQKPNPNDVAGDAGAVTMEIFEASFEQVPQLTIFHAKDMDDIYKQILLIISDKNAAWEKRVDALKKIRALLQLNYQAQPQFIAVQLKELSIGFLDILKEELRSQVIREACITIAYMSKTMRNKLDAFCFSILEQLILLIQNSAKVIASASTLALKYIIKYTHAPKLLKIYTDMLQQSKSKDIRSTLCELMVLLFEEWQTKPLERHSIILRDTLKKSLGDADSEARRQSRLAYWAFRRHFPDLADQIYGNLDIAAQRALEKERNGGGGTSNGGSQQSLDSRRTVAPSSRIGRTPNTLQKATPSIRSISAVDTAAAQRAKARAQYTLYSRQKKPVALTNSLNPTGGGAGSGTLPRPRLNSNSHSGSSGVAGAHQTISPGAVTPTSRIGRSRAGVSQSQPGSRSTSPSTKMRDHYGMGSYYHRGGATGAIPKKASGIPRSTASSRETSPNRLGSAGGGLMKRSIYSTGSSRRTPERNNPVRSTAASRLLAQSREAENTLGPTDVDATDYMSGDFMRAGGGMHRMGRKLLGRDESDDIDSEASSVCSERSFDSSNTRGGNNSNSNYSLSGSRNRLDWSNSQPQRAPFDDIETIIQYCASTHWSERKDGLISLTQYLTDGKELTQQQLQCVLDMFRKMFMDTHTKVYSLFLDTVTELILVYAPELHDWLFILLTRLFNKLGTDLLNSMHSKIWKTLRVVHEYFPSELQLKELFRIISDNTQTPTTKTRIAILRFLTDLANMYGKSSDFPSDHSASCERTILKLAQLSNDQKSMELRSHARLCLVALYHLNTPQMTKLLATLPKGCQDTALLSIQSHMRRQSSGANSPSISPLSSSSPKPLQSPSVGGPFASLNMSINMNSSPRSRQSSVEQELLYGCSELEVQHNIQKTSEEIRHCFAGGQYHSLVAPNGYNGHHLQYTIEQQQQQQQQRDLTAQQDSLSSNSKTTQSSANTTQSNTPESATMRLDAAAPPSQPKAKISLTFAANGELILPGDLLESEVMRIALTLNKDQPVDQLQTGLANLGICIRGGNCDLPNKHFKSIMRMLLHMLEAEHTDVLISGLHVLSKIVRSDKMRHNWLNFLELILLKIMNCYQHSKEALREIDTMIPRIAPALPLDLTINIVNPVIATGAFPANLCAIKILLEVTEHHGTDITDAHLDIVFPNLARSADDQQSMVRKAAVFCIVKLYLVLGEEKVKPKLSVMNPSKVRLLNVYIEKQRNSSHSGGGSTKNSSAASSS</sequence>
<dbReference type="GO" id="GO:0030723">
    <property type="term" value="P:ovarian fusome organization"/>
    <property type="evidence" value="ECO:0007669"/>
    <property type="project" value="EnsemblMetazoa"/>
</dbReference>
<dbReference type="GO" id="GO:0016325">
    <property type="term" value="P:oocyte microtubule cytoskeleton organization"/>
    <property type="evidence" value="ECO:0007669"/>
    <property type="project" value="EnsemblMetazoa"/>
</dbReference>
<dbReference type="GO" id="GO:0045172">
    <property type="term" value="C:germline ring canal"/>
    <property type="evidence" value="ECO:0007669"/>
    <property type="project" value="EnsemblMetazoa"/>
</dbReference>
<dbReference type="InterPro" id="IPR048491">
    <property type="entry name" value="XMAP215_CLASP_TOG"/>
</dbReference>
<dbReference type="InterPro" id="IPR016024">
    <property type="entry name" value="ARM-type_fold"/>
</dbReference>
<dbReference type="PROSITE" id="PS50077">
    <property type="entry name" value="HEAT_REPEAT"/>
    <property type="match status" value="1"/>
</dbReference>
<dbReference type="InterPro" id="IPR034085">
    <property type="entry name" value="TOG"/>
</dbReference>
<feature type="region of interest" description="Disordered" evidence="6">
    <location>
        <begin position="261"/>
        <end position="286"/>
    </location>
</feature>
<feature type="compositionally biased region" description="Low complexity" evidence="6">
    <location>
        <begin position="1503"/>
        <end position="1512"/>
    </location>
</feature>
<feature type="compositionally biased region" description="Low complexity" evidence="6">
    <location>
        <begin position="829"/>
        <end position="848"/>
    </location>
</feature>
<dbReference type="SUPFAM" id="SSF48371">
    <property type="entry name" value="ARM repeat"/>
    <property type="match status" value="1"/>
</dbReference>
<comment type="subcellular location">
    <subcellularLocation>
        <location evidence="1">Cytoplasm</location>
        <location evidence="1">Cytoskeleton</location>
    </subcellularLocation>
</comment>
<feature type="compositionally biased region" description="Low complexity" evidence="6">
    <location>
        <begin position="1096"/>
        <end position="1119"/>
    </location>
</feature>
<dbReference type="GO" id="GO:0007411">
    <property type="term" value="P:axon guidance"/>
    <property type="evidence" value="ECO:0007669"/>
    <property type="project" value="EnsemblMetazoa"/>
</dbReference>
<dbReference type="GO" id="GO:0035099">
    <property type="term" value="P:hemocyte migration"/>
    <property type="evidence" value="ECO:0007669"/>
    <property type="project" value="EnsemblMetazoa"/>
</dbReference>
<dbReference type="GO" id="GO:0045170">
    <property type="term" value="C:spectrosome"/>
    <property type="evidence" value="ECO:0007669"/>
    <property type="project" value="EnsemblMetazoa"/>
</dbReference>
<feature type="region of interest" description="Disordered" evidence="6">
    <location>
        <begin position="1198"/>
        <end position="1245"/>
    </location>
</feature>
<evidence type="ECO:0000313" key="8">
    <source>
        <dbReference type="EMBL" id="EDV96899.1"/>
    </source>
</evidence>
<dbReference type="GO" id="GO:0040001">
    <property type="term" value="P:establishment of mitotic spindle localization"/>
    <property type="evidence" value="ECO:0007669"/>
    <property type="project" value="EnsemblMetazoa"/>
</dbReference>
<dbReference type="GO" id="GO:0005827">
    <property type="term" value="C:polar microtubule"/>
    <property type="evidence" value="ECO:0007669"/>
    <property type="project" value="EnsemblMetazoa"/>
</dbReference>
<keyword evidence="4" id="KW-0206">Cytoskeleton</keyword>
<feature type="compositionally biased region" description="Low complexity" evidence="6">
    <location>
        <begin position="637"/>
        <end position="651"/>
    </location>
</feature>
<feature type="compositionally biased region" description="Polar residues" evidence="6">
    <location>
        <begin position="572"/>
        <end position="583"/>
    </location>
</feature>
<dbReference type="PANTHER" id="PTHR21567">
    <property type="entry name" value="CLASP"/>
    <property type="match status" value="1"/>
</dbReference>
<dbReference type="KEGG" id="dgr:6558249"/>
<dbReference type="FunFam" id="1.25.10.10:FF:000577">
    <property type="entry name" value="Uncharacterized protein, isoform A"/>
    <property type="match status" value="1"/>
</dbReference>
<dbReference type="GO" id="GO:0005525">
    <property type="term" value="F:GTP binding"/>
    <property type="evidence" value="ECO:0007669"/>
    <property type="project" value="EnsemblMetazoa"/>
</dbReference>
<dbReference type="Gene3D" id="1.25.10.10">
    <property type="entry name" value="Leucine-rich Repeat Variant"/>
    <property type="match status" value="4"/>
</dbReference>
<protein>
    <submittedName>
        <fullName evidence="8">GH14965</fullName>
    </submittedName>
</protein>
<dbReference type="GO" id="GO:0045180">
    <property type="term" value="C:basal cortex"/>
    <property type="evidence" value="ECO:0007669"/>
    <property type="project" value="TreeGrafter"/>
</dbReference>
<dbReference type="GO" id="GO:0007282">
    <property type="term" value="P:cystoblast division"/>
    <property type="evidence" value="ECO:0007669"/>
    <property type="project" value="EnsemblMetazoa"/>
</dbReference>
<dbReference type="GO" id="GO:0005881">
    <property type="term" value="C:cytoplasmic microtubule"/>
    <property type="evidence" value="ECO:0007669"/>
    <property type="project" value="TreeGrafter"/>
</dbReference>
<accession>B4J144</accession>
<dbReference type="OMA" id="KMRHNWL"/>
<dbReference type="GO" id="GO:0031965">
    <property type="term" value="C:nuclear membrane"/>
    <property type="evidence" value="ECO:0007669"/>
    <property type="project" value="EnsemblMetazoa"/>
</dbReference>
<dbReference type="GO" id="GO:0031116">
    <property type="term" value="P:positive regulation of microtubule polymerization"/>
    <property type="evidence" value="ECO:0007669"/>
    <property type="project" value="EnsemblMetazoa"/>
</dbReference>
<dbReference type="Pfam" id="PF21040">
    <property type="entry name" value="CEP104-like_TOG"/>
    <property type="match status" value="1"/>
</dbReference>
<dbReference type="GO" id="GO:0045169">
    <property type="term" value="C:fusome"/>
    <property type="evidence" value="ECO:0007669"/>
    <property type="project" value="EnsemblMetazoa"/>
</dbReference>
<dbReference type="GO" id="GO:0030426">
    <property type="term" value="C:growth cone"/>
    <property type="evidence" value="ECO:0007669"/>
    <property type="project" value="EnsemblMetazoa"/>
</dbReference>
<feature type="compositionally biased region" description="Low complexity" evidence="6">
    <location>
        <begin position="267"/>
        <end position="276"/>
    </location>
</feature>
<dbReference type="STRING" id="7222.B4J144"/>
<feature type="compositionally biased region" description="Polar residues" evidence="6">
    <location>
        <begin position="652"/>
        <end position="686"/>
    </location>
</feature>
<dbReference type="PhylomeDB" id="B4J144"/>
<feature type="domain" description="TOG" evidence="7">
    <location>
        <begin position="1268"/>
        <end position="1498"/>
    </location>
</feature>
<feature type="region of interest" description="Disordered" evidence="6">
    <location>
        <begin position="1091"/>
        <end position="1142"/>
    </location>
</feature>
<dbReference type="GO" id="GO:0005813">
    <property type="term" value="C:centrosome"/>
    <property type="evidence" value="ECO:0007669"/>
    <property type="project" value="EnsemblMetazoa"/>
</dbReference>
<dbReference type="InParanoid" id="B4J144"/>
<evidence type="ECO:0000259" key="7">
    <source>
        <dbReference type="SMART" id="SM01349"/>
    </source>
</evidence>
<feature type="domain" description="TOG" evidence="7">
    <location>
        <begin position="2"/>
        <end position="234"/>
    </location>
</feature>
<dbReference type="GO" id="GO:0046602">
    <property type="term" value="P:regulation of mitotic centrosome separation"/>
    <property type="evidence" value="ECO:0007669"/>
    <property type="project" value="EnsemblMetazoa"/>
</dbReference>
<dbReference type="GO" id="GO:0000776">
    <property type="term" value="C:kinetochore"/>
    <property type="evidence" value="ECO:0007669"/>
    <property type="project" value="EnsemblMetazoa"/>
</dbReference>
<gene>
    <name evidence="8" type="primary">Dgri\GH14965</name>
    <name evidence="8" type="ORF">Dgri_GH14965</name>
</gene>
<feature type="region of interest" description="Disordered" evidence="6">
    <location>
        <begin position="808"/>
        <end position="859"/>
    </location>
</feature>
<feature type="compositionally biased region" description="Polar residues" evidence="6">
    <location>
        <begin position="715"/>
        <end position="728"/>
    </location>
</feature>
<dbReference type="GO" id="GO:0019827">
    <property type="term" value="P:stem cell population maintenance"/>
    <property type="evidence" value="ECO:0007669"/>
    <property type="project" value="EnsemblMetazoa"/>
</dbReference>
<dbReference type="HOGENOM" id="CLU_005060_0_0_1"/>
<feature type="domain" description="TOG" evidence="7">
    <location>
        <begin position="315"/>
        <end position="551"/>
    </location>
</feature>
<evidence type="ECO:0000256" key="2">
    <source>
        <dbReference type="ARBA" id="ARBA00022490"/>
    </source>
</evidence>
<dbReference type="PANTHER" id="PTHR21567:SF9">
    <property type="entry name" value="CLIP-ASSOCIATING PROTEIN"/>
    <property type="match status" value="1"/>
</dbReference>
<dbReference type="SMART" id="SM01349">
    <property type="entry name" value="TOG"/>
    <property type="match status" value="4"/>
</dbReference>
<dbReference type="OrthoDB" id="46159at2759"/>
<dbReference type="FunCoup" id="B4J144">
    <property type="interactions" value="1231"/>
</dbReference>
<dbReference type="InterPro" id="IPR021133">
    <property type="entry name" value="HEAT_type_2"/>
</dbReference>
<dbReference type="GO" id="GO:0090307">
    <property type="term" value="P:mitotic spindle assembly"/>
    <property type="evidence" value="ECO:0007669"/>
    <property type="project" value="EnsemblMetazoa"/>
</dbReference>
<feature type="compositionally biased region" description="Low complexity" evidence="6">
    <location>
        <begin position="1213"/>
        <end position="1232"/>
    </location>
</feature>
<dbReference type="GO" id="GO:0072686">
    <property type="term" value="C:mitotic spindle"/>
    <property type="evidence" value="ECO:0007669"/>
    <property type="project" value="TreeGrafter"/>
</dbReference>